<dbReference type="Proteomes" id="UP000325313">
    <property type="component" value="Unassembled WGS sequence"/>
</dbReference>
<organism evidence="2 4">
    <name type="scientific">Puccinia graminis f. sp. tritici</name>
    <dbReference type="NCBI Taxonomy" id="56615"/>
    <lineage>
        <taxon>Eukaryota</taxon>
        <taxon>Fungi</taxon>
        <taxon>Dikarya</taxon>
        <taxon>Basidiomycota</taxon>
        <taxon>Pucciniomycotina</taxon>
        <taxon>Pucciniomycetes</taxon>
        <taxon>Pucciniales</taxon>
        <taxon>Pucciniaceae</taxon>
        <taxon>Puccinia</taxon>
    </lineage>
</organism>
<evidence type="ECO:0000313" key="3">
    <source>
        <dbReference type="EMBL" id="KAA1126375.1"/>
    </source>
</evidence>
<evidence type="ECO:0000313" key="4">
    <source>
        <dbReference type="Proteomes" id="UP000324748"/>
    </source>
</evidence>
<feature type="region of interest" description="Disordered" evidence="1">
    <location>
        <begin position="1"/>
        <end position="25"/>
    </location>
</feature>
<accession>A0A5B0PZT1</accession>
<reference evidence="4 5" key="1">
    <citation type="submission" date="2019-05" db="EMBL/GenBank/DDBJ databases">
        <title>Emergence of the Ug99 lineage of the wheat stem rust pathogen through somatic hybridization.</title>
        <authorList>
            <person name="Li F."/>
            <person name="Upadhyaya N.M."/>
            <person name="Sperschneider J."/>
            <person name="Matny O."/>
            <person name="Nguyen-Phuc H."/>
            <person name="Mago R."/>
            <person name="Raley C."/>
            <person name="Miller M.E."/>
            <person name="Silverstein K.A.T."/>
            <person name="Henningsen E."/>
            <person name="Hirsch C.D."/>
            <person name="Visser B."/>
            <person name="Pretorius Z.A."/>
            <person name="Steffenson B.J."/>
            <person name="Schwessinger B."/>
            <person name="Dodds P.N."/>
            <person name="Figueroa M."/>
        </authorList>
    </citation>
    <scope>NUCLEOTIDE SEQUENCE [LARGE SCALE GENOMIC DNA]</scope>
    <source>
        <strain evidence="2">21-0</strain>
        <strain evidence="3 5">Ug99</strain>
    </source>
</reference>
<dbReference type="EMBL" id="VDEP01000172">
    <property type="protein sequence ID" value="KAA1126375.1"/>
    <property type="molecule type" value="Genomic_DNA"/>
</dbReference>
<gene>
    <name evidence="2" type="ORF">PGT21_034921</name>
    <name evidence="3" type="ORF">PGTUg99_029875</name>
</gene>
<sequence>MGPSTDVDNEETPTPPPQTRFRWSPEASNELQRYVQELRVTYELRLRRPGFISFRRFFLADQATRADYPELQGVPIVVIYRRHLIMERMERHPISPHASH</sequence>
<name>A0A5B0PZT1_PUCGR</name>
<protein>
    <submittedName>
        <fullName evidence="2">Uncharacterized protein</fullName>
    </submittedName>
</protein>
<keyword evidence="4" id="KW-1185">Reference proteome</keyword>
<dbReference type="AlphaFoldDB" id="A0A5B0PZT1"/>
<evidence type="ECO:0000313" key="2">
    <source>
        <dbReference type="EMBL" id="KAA1106438.1"/>
    </source>
</evidence>
<evidence type="ECO:0000313" key="5">
    <source>
        <dbReference type="Proteomes" id="UP000325313"/>
    </source>
</evidence>
<comment type="caution">
    <text evidence="2">The sequence shown here is derived from an EMBL/GenBank/DDBJ whole genome shotgun (WGS) entry which is preliminary data.</text>
</comment>
<dbReference type="Proteomes" id="UP000324748">
    <property type="component" value="Unassembled WGS sequence"/>
</dbReference>
<evidence type="ECO:0000256" key="1">
    <source>
        <dbReference type="SAM" id="MobiDB-lite"/>
    </source>
</evidence>
<dbReference type="EMBL" id="VSWC01000040">
    <property type="protein sequence ID" value="KAA1106438.1"/>
    <property type="molecule type" value="Genomic_DNA"/>
</dbReference>
<proteinExistence type="predicted"/>